<keyword evidence="4 7" id="KW-1133">Transmembrane helix</keyword>
<dbReference type="InterPro" id="IPR007603">
    <property type="entry name" value="Choline_transptr-like"/>
</dbReference>
<evidence type="ECO:0000256" key="1">
    <source>
        <dbReference type="ARBA" id="ARBA00004141"/>
    </source>
</evidence>
<evidence type="ECO:0000256" key="5">
    <source>
        <dbReference type="ARBA" id="ARBA00023136"/>
    </source>
</evidence>
<evidence type="ECO:0000256" key="4">
    <source>
        <dbReference type="ARBA" id="ARBA00022989"/>
    </source>
</evidence>
<protein>
    <recommendedName>
        <fullName evidence="7">Choline transporter-like protein</fullName>
    </recommendedName>
</protein>
<dbReference type="Proteomes" id="UP000179807">
    <property type="component" value="Unassembled WGS sequence"/>
</dbReference>
<dbReference type="PANTHER" id="PTHR12385">
    <property type="entry name" value="CHOLINE TRANSPORTER-LIKE (SLC FAMILY 44)"/>
    <property type="match status" value="1"/>
</dbReference>
<evidence type="ECO:0000256" key="7">
    <source>
        <dbReference type="RuleBase" id="RU368066"/>
    </source>
</evidence>
<feature type="transmembrane region" description="Helical" evidence="7">
    <location>
        <begin position="126"/>
        <end position="147"/>
    </location>
</feature>
<keyword evidence="3 7" id="KW-0812">Transmembrane</keyword>
<feature type="transmembrane region" description="Helical" evidence="7">
    <location>
        <begin position="456"/>
        <end position="479"/>
    </location>
</feature>
<feature type="transmembrane region" description="Helical" evidence="7">
    <location>
        <begin position="331"/>
        <end position="352"/>
    </location>
</feature>
<dbReference type="GeneID" id="94841854"/>
<feature type="transmembrane region" description="Helical" evidence="7">
    <location>
        <begin position="417"/>
        <end position="444"/>
    </location>
</feature>
<organism evidence="8 9">
    <name type="scientific">Tritrichomonas foetus</name>
    <dbReference type="NCBI Taxonomy" id="1144522"/>
    <lineage>
        <taxon>Eukaryota</taxon>
        <taxon>Metamonada</taxon>
        <taxon>Parabasalia</taxon>
        <taxon>Tritrichomonadida</taxon>
        <taxon>Tritrichomonadidae</taxon>
        <taxon>Tritrichomonas</taxon>
    </lineage>
</organism>
<name>A0A1J4JUP6_9EUKA</name>
<dbReference type="AlphaFoldDB" id="A0A1J4JUP6"/>
<feature type="transmembrane region" description="Helical" evidence="7">
    <location>
        <begin position="178"/>
        <end position="200"/>
    </location>
</feature>
<feature type="transmembrane region" description="Helical" evidence="7">
    <location>
        <begin position="224"/>
        <end position="246"/>
    </location>
</feature>
<reference evidence="8" key="1">
    <citation type="submission" date="2016-10" db="EMBL/GenBank/DDBJ databases">
        <authorList>
            <person name="Benchimol M."/>
            <person name="Almeida L.G."/>
            <person name="Vasconcelos A.T."/>
            <person name="Perreira-Neves A."/>
            <person name="Rosa I.A."/>
            <person name="Tasca T."/>
            <person name="Bogo M.R."/>
            <person name="de Souza W."/>
        </authorList>
    </citation>
    <scope>NUCLEOTIDE SEQUENCE [LARGE SCALE GENOMIC DNA]</scope>
    <source>
        <strain evidence="8">K</strain>
    </source>
</reference>
<dbReference type="PANTHER" id="PTHR12385:SF14">
    <property type="entry name" value="CHOLINE TRANSPORTER-LIKE 2"/>
    <property type="match status" value="1"/>
</dbReference>
<dbReference type="OrthoDB" id="420519at2759"/>
<comment type="subcellular location">
    <subcellularLocation>
        <location evidence="7">Cell membrane</location>
        <topology evidence="7">Multi-pass membrane protein</topology>
    </subcellularLocation>
    <subcellularLocation>
        <location evidence="1">Membrane</location>
        <topology evidence="1">Multi-pass membrane protein</topology>
    </subcellularLocation>
</comment>
<comment type="function">
    <text evidence="7">Choline transporter.</text>
</comment>
<evidence type="ECO:0000256" key="3">
    <source>
        <dbReference type="ARBA" id="ARBA00022692"/>
    </source>
</evidence>
<dbReference type="GO" id="GO:0005886">
    <property type="term" value="C:plasma membrane"/>
    <property type="evidence" value="ECO:0007669"/>
    <property type="project" value="UniProtKB-SubCell"/>
</dbReference>
<evidence type="ECO:0000313" key="9">
    <source>
        <dbReference type="Proteomes" id="UP000179807"/>
    </source>
</evidence>
<dbReference type="EMBL" id="MLAK01000855">
    <property type="protein sequence ID" value="OHT02723.1"/>
    <property type="molecule type" value="Genomic_DNA"/>
</dbReference>
<dbReference type="Pfam" id="PF04515">
    <property type="entry name" value="Choline_transpo"/>
    <property type="match status" value="1"/>
</dbReference>
<gene>
    <name evidence="8" type="ORF">TRFO_30088</name>
</gene>
<accession>A0A1J4JUP6</accession>
<comment type="similarity">
    <text evidence="2 7">Belongs to the CTL (choline transporter-like) family.</text>
</comment>
<dbReference type="GO" id="GO:0022857">
    <property type="term" value="F:transmembrane transporter activity"/>
    <property type="evidence" value="ECO:0007669"/>
    <property type="project" value="UniProtKB-UniRule"/>
</dbReference>
<feature type="transmembrane region" description="Helical" evidence="7">
    <location>
        <begin position="154"/>
        <end position="172"/>
    </location>
</feature>
<comment type="caution">
    <text evidence="8">The sequence shown here is derived from an EMBL/GenBank/DDBJ whole genome shotgun (WGS) entry which is preliminary data.</text>
</comment>
<evidence type="ECO:0000256" key="6">
    <source>
        <dbReference type="ARBA" id="ARBA00023180"/>
    </source>
</evidence>
<keyword evidence="9" id="KW-1185">Reference proteome</keyword>
<evidence type="ECO:0000313" key="8">
    <source>
        <dbReference type="EMBL" id="OHT02723.1"/>
    </source>
</evidence>
<sequence>MLLNEEEKQPGQFPVERRVKTDTLCLHFSWPLFFMILQIFLFVIICGRSFSFLHPADSNGLRCGIDNSLFYPNLSDFSDHRYLTFQSKCSNECEGIKYFSFCIPTERKKLSKSPLSFRIINDTFEYRYFGLLMIIITFIFSFPIYFIFAKFSLYITYFLLFSVTGSVVFIVAKSLLNHFYLFAVEVLCFGISYLFVLLYIKRRIHVIGPIVTTSFKFLMKSKDIFLAPILILLFSLIIFSFIVFGVLFSNGVAQPIVSSSGLLSGSYLQLHQHFSLLITKLLFPFLGIWIIEFVFVLTRFAVSFITASLYFKHPKVSFIKALQIGLKYHAGTIFFGSFVVFLLEFLSTLFMAMKKWLKKTKNSFVRFLCRCILNLCFLLVKFVGEINRLSFVYTAVEGVSFWDGCKKASKSFQIDSVLSITLLLNNILFGARILIASIVAILTYKYIDGLGLMKPVIPVIVVPLLVYFTLSAIDLVIAASSQTLLVCMIEDARDDGSYAPFELQNIMNWMKERVGRVNFSI</sequence>
<keyword evidence="6" id="KW-0325">Glycoprotein</keyword>
<dbReference type="RefSeq" id="XP_068355859.1">
    <property type="nucleotide sequence ID" value="XM_068507150.1"/>
</dbReference>
<feature type="transmembrane region" description="Helical" evidence="7">
    <location>
        <begin position="24"/>
        <end position="45"/>
    </location>
</feature>
<evidence type="ECO:0000256" key="2">
    <source>
        <dbReference type="ARBA" id="ARBA00007168"/>
    </source>
</evidence>
<proteinExistence type="inferred from homology"/>
<dbReference type="VEuPathDB" id="TrichDB:TRFO_30088"/>
<keyword evidence="5 7" id="KW-0472">Membrane</keyword>
<feature type="transmembrane region" description="Helical" evidence="7">
    <location>
        <begin position="282"/>
        <end position="311"/>
    </location>
</feature>